<keyword evidence="1" id="KW-0813">Transport</keyword>
<keyword evidence="6" id="KW-1185">Reference proteome</keyword>
<reference evidence="5 6" key="1">
    <citation type="submission" date="2022-07" db="EMBL/GenBank/DDBJ databases">
        <title>Fecal culturing of patients with breast cancer.</title>
        <authorList>
            <person name="Teng N.M.Y."/>
            <person name="Kiu R."/>
            <person name="Evans R."/>
            <person name="Baker D.J."/>
            <person name="Zenner C."/>
            <person name="Robinson S.D."/>
            <person name="Hall L.J."/>
        </authorList>
    </citation>
    <scope>NUCLEOTIDE SEQUENCE [LARGE SCALE GENOMIC DNA]</scope>
    <source>
        <strain evidence="5 6">LH1063</strain>
    </source>
</reference>
<dbReference type="Pfam" id="PF00005">
    <property type="entry name" value="ABC_tran"/>
    <property type="match status" value="2"/>
</dbReference>
<accession>A0ABT1ME59</accession>
<dbReference type="InterPro" id="IPR017871">
    <property type="entry name" value="ABC_transporter-like_CS"/>
</dbReference>
<dbReference type="RefSeq" id="WP_255025537.1">
    <property type="nucleotide sequence ID" value="NZ_JANDHW010000002.1"/>
</dbReference>
<dbReference type="PANTHER" id="PTHR43553:SF3">
    <property type="entry name" value="ABC TRANSPORTER ATP-BINDING PROTEIN MODF"/>
    <property type="match status" value="1"/>
</dbReference>
<feature type="domain" description="ABC transporter" evidence="4">
    <location>
        <begin position="261"/>
        <end position="477"/>
    </location>
</feature>
<gene>
    <name evidence="5" type="ORF">NMU02_02220</name>
</gene>
<name>A0ABT1ME59_9BACT</name>
<dbReference type="Gene3D" id="3.40.50.300">
    <property type="entry name" value="P-loop containing nucleotide triphosphate hydrolases"/>
    <property type="match status" value="2"/>
</dbReference>
<dbReference type="InterPro" id="IPR003593">
    <property type="entry name" value="AAA+_ATPase"/>
</dbReference>
<evidence type="ECO:0000313" key="5">
    <source>
        <dbReference type="EMBL" id="MCP9610907.1"/>
    </source>
</evidence>
<dbReference type="InterPro" id="IPR003439">
    <property type="entry name" value="ABC_transporter-like_ATP-bd"/>
</dbReference>
<protein>
    <submittedName>
        <fullName evidence="5">ATP-binding cassette domain-containing protein</fullName>
    </submittedName>
</protein>
<feature type="domain" description="ABC transporter" evidence="4">
    <location>
        <begin position="5"/>
        <end position="240"/>
    </location>
</feature>
<dbReference type="PROSITE" id="PS00211">
    <property type="entry name" value="ABC_TRANSPORTER_1"/>
    <property type="match status" value="1"/>
</dbReference>
<evidence type="ECO:0000259" key="4">
    <source>
        <dbReference type="PROSITE" id="PS50893"/>
    </source>
</evidence>
<evidence type="ECO:0000313" key="6">
    <source>
        <dbReference type="Proteomes" id="UP001205603"/>
    </source>
</evidence>
<proteinExistence type="predicted"/>
<evidence type="ECO:0000256" key="2">
    <source>
        <dbReference type="ARBA" id="ARBA00022741"/>
    </source>
</evidence>
<dbReference type="PROSITE" id="PS50893">
    <property type="entry name" value="ABC_TRANSPORTER_2"/>
    <property type="match status" value="2"/>
</dbReference>
<dbReference type="EMBL" id="JANDHW010000002">
    <property type="protein sequence ID" value="MCP9610907.1"/>
    <property type="molecule type" value="Genomic_DNA"/>
</dbReference>
<dbReference type="PANTHER" id="PTHR43553">
    <property type="entry name" value="HEAVY METAL TRANSPORTER"/>
    <property type="match status" value="1"/>
</dbReference>
<dbReference type="SMART" id="SM00382">
    <property type="entry name" value="AAA"/>
    <property type="match status" value="2"/>
</dbReference>
<dbReference type="SUPFAM" id="SSF52540">
    <property type="entry name" value="P-loop containing nucleoside triphosphate hydrolases"/>
    <property type="match status" value="2"/>
</dbReference>
<dbReference type="InterPro" id="IPR027417">
    <property type="entry name" value="P-loop_NTPase"/>
</dbReference>
<evidence type="ECO:0000256" key="1">
    <source>
        <dbReference type="ARBA" id="ARBA00022448"/>
    </source>
</evidence>
<dbReference type="Proteomes" id="UP001205603">
    <property type="component" value="Unassembled WGS sequence"/>
</dbReference>
<organism evidence="5 6">
    <name type="scientific">Coprobacter tertius</name>
    <dbReference type="NCBI Taxonomy" id="2944915"/>
    <lineage>
        <taxon>Bacteria</taxon>
        <taxon>Pseudomonadati</taxon>
        <taxon>Bacteroidota</taxon>
        <taxon>Bacteroidia</taxon>
        <taxon>Bacteroidales</taxon>
        <taxon>Barnesiellaceae</taxon>
        <taxon>Coprobacter</taxon>
    </lineage>
</organism>
<dbReference type="InterPro" id="IPR050095">
    <property type="entry name" value="ECF_ABC_transporter_ATP-bd"/>
</dbReference>
<evidence type="ECO:0000256" key="3">
    <source>
        <dbReference type="ARBA" id="ARBA00022840"/>
    </source>
</evidence>
<keyword evidence="2" id="KW-0547">Nucleotide-binding</keyword>
<sequence>MSITISVNNIVPRIPELRFNEPVFWEMKDNEQWAFVGPNGSGKTLFSDILQGKISLKEGNIRFSHNEKTSEIIKSIAFKDIHSFTDSRNTYYQQRWHSTETDDVPTIGEILKKYTTGKETDRFMHHFNIEEMLSKKIISLSSGELRKFLIYKTLMSNPKILILDNPFIGLDAASRIQLNNLLQEMASVQELQTILLLSDPSDIPDSVTHILPFFKKKRPVPATREEFINNKAYIEQLFPSGKETISLPGSEDSISQHDVTFRMEKVNIKYGNRTILKNIDWEVKNGEKWALLGPNGAGKSTLLSLIYADNPQSYANTFYLFDRKRGSGESIWEIKKHIGYVSPEMHLYYTENVPSVEIVGSGFFDSIGLYRKCNPSQEITAIKWMHIFGIDHLAQRSFITLSSGEQRLVLLARAFVKNPDLLILDEPLHGLDISNKNRASRIIEQYCDQPSKTLVYVTHYPQEMPACVNHTFKLTKNV</sequence>
<dbReference type="GO" id="GO:0005524">
    <property type="term" value="F:ATP binding"/>
    <property type="evidence" value="ECO:0007669"/>
    <property type="project" value="UniProtKB-KW"/>
</dbReference>
<keyword evidence="3 5" id="KW-0067">ATP-binding</keyword>
<comment type="caution">
    <text evidence="5">The sequence shown here is derived from an EMBL/GenBank/DDBJ whole genome shotgun (WGS) entry which is preliminary data.</text>
</comment>